<dbReference type="PANTHER" id="PTHR47835">
    <property type="entry name" value="HFM1, ATP DEPENDENT DNA HELICASE HOMOLOG"/>
    <property type="match status" value="1"/>
</dbReference>
<dbReference type="InterPro" id="IPR014001">
    <property type="entry name" value="Helicase_ATP-bd"/>
</dbReference>
<dbReference type="InterPro" id="IPR001650">
    <property type="entry name" value="Helicase_C-like"/>
</dbReference>
<protein>
    <recommendedName>
        <fullName evidence="7">ATP-dependent DNA helicase HFM1</fullName>
    </recommendedName>
</protein>
<gene>
    <name evidence="5" type="ORF">MEUPH1_LOCUS22161</name>
</gene>
<evidence type="ECO:0000256" key="1">
    <source>
        <dbReference type="ARBA" id="ARBA00022741"/>
    </source>
</evidence>
<dbReference type="SMART" id="SM00487">
    <property type="entry name" value="DEXDc"/>
    <property type="match status" value="1"/>
</dbReference>
<evidence type="ECO:0000313" key="6">
    <source>
        <dbReference type="Proteomes" id="UP001160148"/>
    </source>
</evidence>
<keyword evidence="6" id="KW-1185">Reference proteome</keyword>
<dbReference type="Gene3D" id="3.40.50.300">
    <property type="entry name" value="P-loop containing nucleotide triphosphate hydrolases"/>
    <property type="match status" value="2"/>
</dbReference>
<evidence type="ECO:0000256" key="2">
    <source>
        <dbReference type="ARBA" id="ARBA00022840"/>
    </source>
</evidence>
<organism evidence="5 6">
    <name type="scientific">Macrosiphum euphorbiae</name>
    <name type="common">potato aphid</name>
    <dbReference type="NCBI Taxonomy" id="13131"/>
    <lineage>
        <taxon>Eukaryota</taxon>
        <taxon>Metazoa</taxon>
        <taxon>Ecdysozoa</taxon>
        <taxon>Arthropoda</taxon>
        <taxon>Hexapoda</taxon>
        <taxon>Insecta</taxon>
        <taxon>Pterygota</taxon>
        <taxon>Neoptera</taxon>
        <taxon>Paraneoptera</taxon>
        <taxon>Hemiptera</taxon>
        <taxon>Sternorrhyncha</taxon>
        <taxon>Aphidomorpha</taxon>
        <taxon>Aphidoidea</taxon>
        <taxon>Aphididae</taxon>
        <taxon>Macrosiphini</taxon>
        <taxon>Macrosiphum</taxon>
    </lineage>
</organism>
<dbReference type="SMART" id="SM00490">
    <property type="entry name" value="HELICc"/>
    <property type="match status" value="1"/>
</dbReference>
<dbReference type="GO" id="GO:0016787">
    <property type="term" value="F:hydrolase activity"/>
    <property type="evidence" value="ECO:0007669"/>
    <property type="project" value="UniProtKB-KW"/>
</dbReference>
<dbReference type="Pfam" id="PF00270">
    <property type="entry name" value="DEAD"/>
    <property type="match status" value="1"/>
</dbReference>
<sequence length="397" mass="45478">MIQNTTNINYNCVYIQDKSVVVSSPTGSGKTVIFELAIIRFLEMLGKFSDNLQNFKIIYVAPIKALCSERHEDWKNKFTVHGLKCIEITGDSEVLDYVSLITDYQLIITTPEKWDSLTKKCQEFKYQMYMVKLFLIDEVHLINDGIRGATLETIVSRIKLIPKIRPKINDFTLRFIAVSATVTNVEDIAKWLTNDQNDSAHYLKSSEDERPVKLQKIVLGYNYKTSSFKFDFDLTYKLKPLIRQYSNGRPTLIFCSTRKSVEFTCSILVKDITISLSDDKQRCINEFSKEINNKKMKEMFKFGIGFHHAGMSIKERSVVENLFCNGCLNILIATSTLAMGVNLPAHLVIIKSTEYYSFNGYKEYNECQILQMVGRAGRPQFDSTATAIIMTKTSMKV</sequence>
<evidence type="ECO:0000259" key="4">
    <source>
        <dbReference type="PROSITE" id="PS51194"/>
    </source>
</evidence>
<dbReference type="InterPro" id="IPR027417">
    <property type="entry name" value="P-loop_NTPase"/>
</dbReference>
<dbReference type="EMBL" id="CARXXK010000005">
    <property type="protein sequence ID" value="CAI6367717.1"/>
    <property type="molecule type" value="Genomic_DNA"/>
</dbReference>
<feature type="domain" description="Helicase ATP-binding" evidence="3">
    <location>
        <begin position="11"/>
        <end position="200"/>
    </location>
</feature>
<dbReference type="Proteomes" id="UP001160148">
    <property type="component" value="Unassembled WGS sequence"/>
</dbReference>
<dbReference type="PROSITE" id="PS51192">
    <property type="entry name" value="HELICASE_ATP_BIND_1"/>
    <property type="match status" value="1"/>
</dbReference>
<dbReference type="InterPro" id="IPR011545">
    <property type="entry name" value="DEAD/DEAH_box_helicase_dom"/>
</dbReference>
<name>A0AAV0XI37_9HEMI</name>
<dbReference type="GO" id="GO:0003676">
    <property type="term" value="F:nucleic acid binding"/>
    <property type="evidence" value="ECO:0007669"/>
    <property type="project" value="InterPro"/>
</dbReference>
<comment type="caution">
    <text evidence="5">The sequence shown here is derived from an EMBL/GenBank/DDBJ whole genome shotgun (WGS) entry which is preliminary data.</text>
</comment>
<dbReference type="PANTHER" id="PTHR47835:SF3">
    <property type="entry name" value="HELICASE FOR MEIOSIS 1"/>
    <property type="match status" value="1"/>
</dbReference>
<dbReference type="GO" id="GO:0043138">
    <property type="term" value="F:3'-5' DNA helicase activity"/>
    <property type="evidence" value="ECO:0007669"/>
    <property type="project" value="UniProtKB-EC"/>
</dbReference>
<accession>A0AAV0XI37</accession>
<reference evidence="5 6" key="1">
    <citation type="submission" date="2023-01" db="EMBL/GenBank/DDBJ databases">
        <authorList>
            <person name="Whitehead M."/>
        </authorList>
    </citation>
    <scope>NUCLEOTIDE SEQUENCE [LARGE SCALE GENOMIC DNA]</scope>
</reference>
<keyword evidence="2" id="KW-0067">ATP-binding</keyword>
<feature type="domain" description="Helicase C-terminal" evidence="4">
    <location>
        <begin position="237"/>
        <end position="397"/>
    </location>
</feature>
<dbReference type="PROSITE" id="PS51194">
    <property type="entry name" value="HELICASE_CTER"/>
    <property type="match status" value="1"/>
</dbReference>
<dbReference type="CDD" id="cd18795">
    <property type="entry name" value="SF2_C_Ski2"/>
    <property type="match status" value="1"/>
</dbReference>
<evidence type="ECO:0008006" key="7">
    <source>
        <dbReference type="Google" id="ProtNLM"/>
    </source>
</evidence>
<proteinExistence type="predicted"/>
<dbReference type="GO" id="GO:0005524">
    <property type="term" value="F:ATP binding"/>
    <property type="evidence" value="ECO:0007669"/>
    <property type="project" value="UniProtKB-KW"/>
</dbReference>
<evidence type="ECO:0000259" key="3">
    <source>
        <dbReference type="PROSITE" id="PS51192"/>
    </source>
</evidence>
<dbReference type="Pfam" id="PF00271">
    <property type="entry name" value="Helicase_C"/>
    <property type="match status" value="1"/>
</dbReference>
<dbReference type="SUPFAM" id="SSF52540">
    <property type="entry name" value="P-loop containing nucleoside triphosphate hydrolases"/>
    <property type="match status" value="1"/>
</dbReference>
<evidence type="ECO:0000313" key="5">
    <source>
        <dbReference type="EMBL" id="CAI6367717.1"/>
    </source>
</evidence>
<dbReference type="InterPro" id="IPR052247">
    <property type="entry name" value="Meiotic_Crossover_Helicase"/>
</dbReference>
<keyword evidence="1" id="KW-0547">Nucleotide-binding</keyword>
<dbReference type="AlphaFoldDB" id="A0AAV0XI37"/>